<evidence type="ECO:0000313" key="14">
    <source>
        <dbReference type="Proteomes" id="UP001595556"/>
    </source>
</evidence>
<evidence type="ECO:0000256" key="6">
    <source>
        <dbReference type="ARBA" id="ARBA00022692"/>
    </source>
</evidence>
<dbReference type="RefSeq" id="WP_377301565.1">
    <property type="nucleotide sequence ID" value="NZ_CP180191.1"/>
</dbReference>
<dbReference type="InterPro" id="IPR036890">
    <property type="entry name" value="HATPase_C_sf"/>
</dbReference>
<evidence type="ECO:0000256" key="2">
    <source>
        <dbReference type="ARBA" id="ARBA00004141"/>
    </source>
</evidence>
<keyword evidence="9" id="KW-0902">Two-component regulatory system</keyword>
<dbReference type="InterPro" id="IPR036097">
    <property type="entry name" value="HisK_dim/P_sf"/>
</dbReference>
<dbReference type="InterPro" id="IPR005467">
    <property type="entry name" value="His_kinase_dom"/>
</dbReference>
<dbReference type="SUPFAM" id="SSF47384">
    <property type="entry name" value="Homodimeric domain of signal transducing histidine kinase"/>
    <property type="match status" value="1"/>
</dbReference>
<dbReference type="Gene3D" id="3.30.565.10">
    <property type="entry name" value="Histidine kinase-like ATPase, C-terminal domain"/>
    <property type="match status" value="1"/>
</dbReference>
<feature type="domain" description="Histidine kinase" evidence="12">
    <location>
        <begin position="228"/>
        <end position="447"/>
    </location>
</feature>
<evidence type="ECO:0000259" key="12">
    <source>
        <dbReference type="PROSITE" id="PS50109"/>
    </source>
</evidence>
<dbReference type="SUPFAM" id="SSF55874">
    <property type="entry name" value="ATPase domain of HSP90 chaperone/DNA topoisomerase II/histidine kinase"/>
    <property type="match status" value="1"/>
</dbReference>
<keyword evidence="8 11" id="KW-1133">Transmembrane helix</keyword>
<name>A0ABV7GZ52_9BURK</name>
<evidence type="ECO:0000256" key="9">
    <source>
        <dbReference type="ARBA" id="ARBA00023012"/>
    </source>
</evidence>
<keyword evidence="14" id="KW-1185">Reference proteome</keyword>
<keyword evidence="4" id="KW-0597">Phosphoprotein</keyword>
<dbReference type="InterPro" id="IPR003661">
    <property type="entry name" value="HisK_dim/P_dom"/>
</dbReference>
<reference evidence="14" key="1">
    <citation type="journal article" date="2019" name="Int. J. Syst. Evol. Microbiol.">
        <title>The Global Catalogue of Microorganisms (GCM) 10K type strain sequencing project: providing services to taxonomists for standard genome sequencing and annotation.</title>
        <authorList>
            <consortium name="The Broad Institute Genomics Platform"/>
            <consortium name="The Broad Institute Genome Sequencing Center for Infectious Disease"/>
            <person name="Wu L."/>
            <person name="Ma J."/>
        </authorList>
    </citation>
    <scope>NUCLEOTIDE SEQUENCE [LARGE SCALE GENOMIC DNA]</scope>
    <source>
        <strain evidence="14">KCTC 52168</strain>
    </source>
</reference>
<dbReference type="EMBL" id="JBHRTI010000003">
    <property type="protein sequence ID" value="MFC3146944.1"/>
    <property type="molecule type" value="Genomic_DNA"/>
</dbReference>
<organism evidence="13 14">
    <name type="scientific">Piscinibacterium candidicorallinum</name>
    <dbReference type="NCBI Taxonomy" id="1793872"/>
    <lineage>
        <taxon>Bacteria</taxon>
        <taxon>Pseudomonadati</taxon>
        <taxon>Pseudomonadota</taxon>
        <taxon>Betaproteobacteria</taxon>
        <taxon>Burkholderiales</taxon>
        <taxon>Piscinibacterium</taxon>
    </lineage>
</organism>
<evidence type="ECO:0000256" key="5">
    <source>
        <dbReference type="ARBA" id="ARBA00022679"/>
    </source>
</evidence>
<dbReference type="EC" id="2.7.13.3" evidence="3"/>
<sequence>MSSVSLNRRLSTALFFQSAALLAAAALSILWLTNESLAQRRSEQLESKKVLLRHLASEVRSEADLKDLGHKVEDFAVGPRSIRTVIVDPKGVTLVDTRSQAGDALQALVPQATFELPIERLGSALKVSMWIDDGEDRQLVRRITGILLMIWIAGALAAAGSVRWISRHALMPVALLTKQIAHIDARKPKALGASAGIPIELEPIVKVINDLVEGVDEALQQLQRFNGNVAHELRTPLASMLGAAEVAMRRPRTTAELNEVLESVVHDGRRLSRIVSDMLLLARADRGEVIRSSSRLTLRGIVLPVVDLHRDAADSKTVELIVAGDAVVYGDTGLLQRAIDNLIANAVRFAPAESEIVIRMEQQANVARLVVENTVQGPVDVDPARLFDRFYRGPQDQSREQANAETHVGLGLAIVKAIAVLHGGTPIADLDSNRVRIGFSVATPDAPSDVPSP</sequence>
<feature type="transmembrane region" description="Helical" evidence="11">
    <location>
        <begin position="146"/>
        <end position="165"/>
    </location>
</feature>
<dbReference type="CDD" id="cd00082">
    <property type="entry name" value="HisKA"/>
    <property type="match status" value="1"/>
</dbReference>
<dbReference type="Proteomes" id="UP001595556">
    <property type="component" value="Unassembled WGS sequence"/>
</dbReference>
<dbReference type="Pfam" id="PF00512">
    <property type="entry name" value="HisKA"/>
    <property type="match status" value="1"/>
</dbReference>
<dbReference type="SMART" id="SM00388">
    <property type="entry name" value="HisKA"/>
    <property type="match status" value="1"/>
</dbReference>
<proteinExistence type="predicted"/>
<keyword evidence="10 11" id="KW-0472">Membrane</keyword>
<evidence type="ECO:0000256" key="1">
    <source>
        <dbReference type="ARBA" id="ARBA00000085"/>
    </source>
</evidence>
<accession>A0ABV7GZ52</accession>
<comment type="catalytic activity">
    <reaction evidence="1">
        <text>ATP + protein L-histidine = ADP + protein N-phospho-L-histidine.</text>
        <dbReference type="EC" id="2.7.13.3"/>
    </reaction>
</comment>
<evidence type="ECO:0000313" key="13">
    <source>
        <dbReference type="EMBL" id="MFC3146944.1"/>
    </source>
</evidence>
<evidence type="ECO:0000256" key="11">
    <source>
        <dbReference type="SAM" id="Phobius"/>
    </source>
</evidence>
<dbReference type="PANTHER" id="PTHR45436:SF15">
    <property type="entry name" value="SENSOR HISTIDINE KINASE CUSS"/>
    <property type="match status" value="1"/>
</dbReference>
<dbReference type="Gene3D" id="1.10.287.130">
    <property type="match status" value="1"/>
</dbReference>
<comment type="caution">
    <text evidence="13">The sequence shown here is derived from an EMBL/GenBank/DDBJ whole genome shotgun (WGS) entry which is preliminary data.</text>
</comment>
<evidence type="ECO:0000256" key="10">
    <source>
        <dbReference type="ARBA" id="ARBA00023136"/>
    </source>
</evidence>
<dbReference type="InterPro" id="IPR003594">
    <property type="entry name" value="HATPase_dom"/>
</dbReference>
<dbReference type="PANTHER" id="PTHR45436">
    <property type="entry name" value="SENSOR HISTIDINE KINASE YKOH"/>
    <property type="match status" value="1"/>
</dbReference>
<dbReference type="Pfam" id="PF02518">
    <property type="entry name" value="HATPase_c"/>
    <property type="match status" value="1"/>
</dbReference>
<evidence type="ECO:0000256" key="4">
    <source>
        <dbReference type="ARBA" id="ARBA00022553"/>
    </source>
</evidence>
<comment type="subcellular location">
    <subcellularLocation>
        <location evidence="2">Membrane</location>
        <topology evidence="2">Multi-pass membrane protein</topology>
    </subcellularLocation>
</comment>
<evidence type="ECO:0000256" key="7">
    <source>
        <dbReference type="ARBA" id="ARBA00022777"/>
    </source>
</evidence>
<evidence type="ECO:0000256" key="8">
    <source>
        <dbReference type="ARBA" id="ARBA00022989"/>
    </source>
</evidence>
<dbReference type="GO" id="GO:0016301">
    <property type="term" value="F:kinase activity"/>
    <property type="evidence" value="ECO:0007669"/>
    <property type="project" value="UniProtKB-KW"/>
</dbReference>
<gene>
    <name evidence="13" type="ORF">ACFOEN_04715</name>
</gene>
<dbReference type="InterPro" id="IPR050428">
    <property type="entry name" value="TCS_sensor_his_kinase"/>
</dbReference>
<dbReference type="SMART" id="SM00387">
    <property type="entry name" value="HATPase_c"/>
    <property type="match status" value="1"/>
</dbReference>
<dbReference type="PROSITE" id="PS50109">
    <property type="entry name" value="HIS_KIN"/>
    <property type="match status" value="1"/>
</dbReference>
<evidence type="ECO:0000256" key="3">
    <source>
        <dbReference type="ARBA" id="ARBA00012438"/>
    </source>
</evidence>
<keyword evidence="5" id="KW-0808">Transferase</keyword>
<keyword evidence="6 11" id="KW-0812">Transmembrane</keyword>
<keyword evidence="7 13" id="KW-0418">Kinase</keyword>
<protein>
    <recommendedName>
        <fullName evidence="3">histidine kinase</fullName>
        <ecNumber evidence="3">2.7.13.3</ecNumber>
    </recommendedName>
</protein>
<feature type="transmembrane region" description="Helical" evidence="11">
    <location>
        <begin position="12"/>
        <end position="32"/>
    </location>
</feature>